<protein>
    <submittedName>
        <fullName evidence="1">Uncharacterized protein</fullName>
    </submittedName>
</protein>
<dbReference type="EMBL" id="JACCGK010000003">
    <property type="protein sequence ID" value="NYT71514.1"/>
    <property type="molecule type" value="Genomic_DNA"/>
</dbReference>
<dbReference type="RefSeq" id="WP_180090581.1">
    <property type="nucleotide sequence ID" value="NZ_JACCGK010000003.1"/>
</dbReference>
<accession>A0A7Z0SNG0</accession>
<proteinExistence type="predicted"/>
<evidence type="ECO:0000313" key="1">
    <source>
        <dbReference type="EMBL" id="NYT71514.1"/>
    </source>
</evidence>
<name>A0A7Z0SNG0_9GAMM</name>
<evidence type="ECO:0000313" key="2">
    <source>
        <dbReference type="Proteomes" id="UP000520876"/>
    </source>
</evidence>
<sequence length="184" mass="21060">MSRRIIHPIASPYLQGLLEQKAKEHALFTVCELRDQLAELKALADFDQKTLRLYVRDQINKRVKQGIVEWVGLQKGFKNRYVFRLIATSDLNADNIYQDTLQASSDVEPLAVKLSRDSQQLRAQIETSDYRLQAFQEIAEKYPDARDEIEPLFEHEKAQAKALGEKLKAYADVQRKLAQAGGEA</sequence>
<dbReference type="Proteomes" id="UP000520876">
    <property type="component" value="Unassembled WGS sequence"/>
</dbReference>
<keyword evidence="2" id="KW-1185">Reference proteome</keyword>
<gene>
    <name evidence="1" type="ORF">HZU72_03630</name>
</gene>
<comment type="caution">
    <text evidence="1">The sequence shown here is derived from an EMBL/GenBank/DDBJ whole genome shotgun (WGS) entry which is preliminary data.</text>
</comment>
<reference evidence="1 2" key="1">
    <citation type="submission" date="2020-07" db="EMBL/GenBank/DDBJ databases">
        <title>Halomonas sp. QX-2 draft genome sequence.</title>
        <authorList>
            <person name="Qiu X."/>
        </authorList>
    </citation>
    <scope>NUCLEOTIDE SEQUENCE [LARGE SCALE GENOMIC DNA]</scope>
    <source>
        <strain evidence="1 2">QX-2</strain>
    </source>
</reference>
<dbReference type="AlphaFoldDB" id="A0A7Z0SNG0"/>
<organism evidence="1 2">
    <name type="scientific">Vreelandella sedimenti</name>
    <dbReference type="NCBI Taxonomy" id="2729618"/>
    <lineage>
        <taxon>Bacteria</taxon>
        <taxon>Pseudomonadati</taxon>
        <taxon>Pseudomonadota</taxon>
        <taxon>Gammaproteobacteria</taxon>
        <taxon>Oceanospirillales</taxon>
        <taxon>Halomonadaceae</taxon>
        <taxon>Vreelandella</taxon>
    </lineage>
</organism>